<dbReference type="OrthoDB" id="9799749at2"/>
<organism evidence="10 12">
    <name type="scientific">Clostridium neonatale</name>
    <dbReference type="NCBI Taxonomy" id="137838"/>
    <lineage>
        <taxon>Bacteria</taxon>
        <taxon>Bacillati</taxon>
        <taxon>Bacillota</taxon>
        <taxon>Clostridia</taxon>
        <taxon>Eubacteriales</taxon>
        <taxon>Clostridiaceae</taxon>
        <taxon>Clostridium</taxon>
    </lineage>
</organism>
<accession>A0A2A7MLH7</accession>
<dbReference type="Gene3D" id="1.20.1260.10">
    <property type="match status" value="1"/>
</dbReference>
<evidence type="ECO:0000256" key="3">
    <source>
        <dbReference type="ARBA" id="ARBA00022723"/>
    </source>
</evidence>
<sequence>MVEFNTSKTKENLMRAFAGESQARNRYTFAASAAKKEGYSILEDLFNYTANQEKAHAKQFMGKLKEFSGEDIVINAGYPVEVETNTLKLLRLAEKHENDEFSAIYDEFAKIAREEGFNDVAILFENIGSIEKVHSDRFKKYADRLENGTLFKDNTQTLWMCTNCGFIYEGTEALKACPVCAHPQGYFIKFEESPFE</sequence>
<dbReference type="PANTHER" id="PTHR43865">
    <property type="entry name" value="RUBRERYTHRIN-RELATED"/>
    <property type="match status" value="1"/>
</dbReference>
<dbReference type="NCBIfam" id="NF045767">
    <property type="entry name" value="RuberyRbr"/>
    <property type="match status" value="1"/>
</dbReference>
<evidence type="ECO:0000313" key="9">
    <source>
        <dbReference type="EMBL" id="CAI3624643.1"/>
    </source>
</evidence>
<dbReference type="PANTHER" id="PTHR43865:SF1">
    <property type="entry name" value="RUBRERYTHRIN-RELATED"/>
    <property type="match status" value="1"/>
</dbReference>
<evidence type="ECO:0000313" key="12">
    <source>
        <dbReference type="Proteomes" id="UP000220840"/>
    </source>
</evidence>
<evidence type="ECO:0000259" key="6">
    <source>
        <dbReference type="PROSITE" id="PS50903"/>
    </source>
</evidence>
<dbReference type="EMBL" id="UWJD01000003">
    <property type="protein sequence ID" value="VCT85959.1"/>
    <property type="molecule type" value="Genomic_DNA"/>
</dbReference>
<dbReference type="CDD" id="cd00729">
    <property type="entry name" value="rubredoxin_SM"/>
    <property type="match status" value="1"/>
</dbReference>
<dbReference type="Pfam" id="PF21349">
    <property type="entry name" value="RUBY_RBDX"/>
    <property type="match status" value="1"/>
</dbReference>
<dbReference type="InterPro" id="IPR052364">
    <property type="entry name" value="Rubrerythrin"/>
</dbReference>
<evidence type="ECO:0000259" key="7">
    <source>
        <dbReference type="PROSITE" id="PS50905"/>
    </source>
</evidence>
<evidence type="ECO:0000313" key="10">
    <source>
        <dbReference type="EMBL" id="PEG32555.1"/>
    </source>
</evidence>
<gene>
    <name evidence="8" type="primary">rbr</name>
    <name evidence="11" type="synonym">rbr_2</name>
    <name evidence="9" type="ORF">CNEO2_420008</name>
    <name evidence="8" type="ORF">CNEO_41250</name>
    <name evidence="11" type="ORF">CNEONATNEC25_03562</name>
    <name evidence="10" type="ORF">CQ394_12930</name>
</gene>
<dbReference type="InterPro" id="IPR024934">
    <property type="entry name" value="Rubredoxin-like_dom"/>
</dbReference>
<dbReference type="Proteomes" id="UP000431451">
    <property type="component" value="Unassembled WGS sequence"/>
</dbReference>
<evidence type="ECO:0000256" key="2">
    <source>
        <dbReference type="ARBA" id="ARBA00022448"/>
    </source>
</evidence>
<dbReference type="InterPro" id="IPR003251">
    <property type="entry name" value="Rr_diiron-bd_dom"/>
</dbReference>
<dbReference type="PROSITE" id="PS50903">
    <property type="entry name" value="RUBREDOXIN_LIKE"/>
    <property type="match status" value="1"/>
</dbReference>
<dbReference type="InterPro" id="IPR048574">
    <property type="entry name" value="RUBY_RBDX"/>
</dbReference>
<dbReference type="SUPFAM" id="SSF47240">
    <property type="entry name" value="Ferritin-like"/>
    <property type="match status" value="1"/>
</dbReference>
<dbReference type="EMBL" id="CAMTCP010000240">
    <property type="protein sequence ID" value="CAI3624643.1"/>
    <property type="molecule type" value="Genomic_DNA"/>
</dbReference>
<evidence type="ECO:0000313" key="11">
    <source>
        <dbReference type="EMBL" id="VCT85959.1"/>
    </source>
</evidence>
<reference evidence="9" key="4">
    <citation type="submission" date="2022-10" db="EMBL/GenBank/DDBJ databases">
        <authorList>
            <person name="Aires J."/>
            <person name="Mesa V."/>
        </authorList>
    </citation>
    <scope>NUCLEOTIDE SEQUENCE</scope>
    <source>
        <strain evidence="9">Clostridium neonatale JD116</strain>
    </source>
</reference>
<dbReference type="EMBL" id="CAKJVE010000004">
    <property type="protein sequence ID" value="CAG9704424.1"/>
    <property type="molecule type" value="Genomic_DNA"/>
</dbReference>
<comment type="cofactor">
    <cofactor evidence="1">
        <name>Fe(3+)</name>
        <dbReference type="ChEBI" id="CHEBI:29034"/>
    </cofactor>
</comment>
<name>A0A2A7MLH7_9CLOT</name>
<dbReference type="Proteomes" id="UP000789738">
    <property type="component" value="Unassembled WGS sequence"/>
</dbReference>
<keyword evidence="3" id="KW-0479">Metal-binding</keyword>
<dbReference type="GO" id="GO:0016491">
    <property type="term" value="F:oxidoreductase activity"/>
    <property type="evidence" value="ECO:0007669"/>
    <property type="project" value="InterPro"/>
</dbReference>
<dbReference type="Proteomes" id="UP001189143">
    <property type="component" value="Unassembled WGS sequence"/>
</dbReference>
<dbReference type="InterPro" id="IPR012347">
    <property type="entry name" value="Ferritin-like"/>
</dbReference>
<dbReference type="RefSeq" id="WP_058296699.1">
    <property type="nucleotide sequence ID" value="NZ_CAKJVE010000004.1"/>
</dbReference>
<dbReference type="Proteomes" id="UP000220840">
    <property type="component" value="Unassembled WGS sequence"/>
</dbReference>
<reference evidence="10 12" key="1">
    <citation type="submission" date="2017-10" db="EMBL/GenBank/DDBJ databases">
        <title>Effective Description of Clostridium neonatale sp. nov. linked to necrotizing enterocolitis in neonates and a clarification of species assignable to the genus Clostridium (Prazmowski 1880) emend. Lawson and Rainey 2016.</title>
        <authorList>
            <person name="Bernard K."/>
            <person name="Burdz T."/>
            <person name="Wiebe D."/>
            <person name="Balcewich B."/>
            <person name="Alfa M."/>
            <person name="Bernier A.-M."/>
        </authorList>
    </citation>
    <scope>NUCLEOTIDE SEQUENCE [LARGE SCALE GENOMIC DNA]</scope>
    <source>
        <strain evidence="10 12">LCDC99A005</strain>
    </source>
</reference>
<proteinExistence type="predicted"/>
<evidence type="ECO:0000313" key="8">
    <source>
        <dbReference type="EMBL" id="CAG9704424.1"/>
    </source>
</evidence>
<dbReference type="Gene3D" id="2.20.28.10">
    <property type="match status" value="1"/>
</dbReference>
<dbReference type="AlphaFoldDB" id="A0A2A7MLH7"/>
<dbReference type="SUPFAM" id="SSF57802">
    <property type="entry name" value="Rubredoxin-like"/>
    <property type="match status" value="1"/>
</dbReference>
<dbReference type="STRING" id="137838.GCA_001458595_04076"/>
<evidence type="ECO:0000256" key="5">
    <source>
        <dbReference type="ARBA" id="ARBA00023004"/>
    </source>
</evidence>
<evidence type="ECO:0000256" key="1">
    <source>
        <dbReference type="ARBA" id="ARBA00001965"/>
    </source>
</evidence>
<dbReference type="Pfam" id="PF02915">
    <property type="entry name" value="Rubrerythrin"/>
    <property type="match status" value="1"/>
</dbReference>
<dbReference type="CDD" id="cd01041">
    <property type="entry name" value="Rubrerythrin"/>
    <property type="match status" value="1"/>
</dbReference>
<keyword evidence="2" id="KW-0813">Transport</keyword>
<dbReference type="GO" id="GO:0005506">
    <property type="term" value="F:iron ion binding"/>
    <property type="evidence" value="ECO:0007669"/>
    <property type="project" value="InterPro"/>
</dbReference>
<dbReference type="EMBL" id="PDCJ01000001">
    <property type="protein sequence ID" value="PEG32555.1"/>
    <property type="molecule type" value="Genomic_DNA"/>
</dbReference>
<dbReference type="PROSITE" id="PS50905">
    <property type="entry name" value="FERRITIN_LIKE"/>
    <property type="match status" value="1"/>
</dbReference>
<keyword evidence="5" id="KW-0408">Iron</keyword>
<keyword evidence="12" id="KW-1185">Reference proteome</keyword>
<feature type="domain" description="Ferritin-like diiron" evidence="7">
    <location>
        <begin position="3"/>
        <end position="149"/>
    </location>
</feature>
<reference evidence="8" key="3">
    <citation type="submission" date="2021-10" db="EMBL/GenBank/DDBJ databases">
        <authorList>
            <person name="Mesa V."/>
        </authorList>
    </citation>
    <scope>NUCLEOTIDE SEQUENCE</scope>
    <source>
        <strain evidence="8">CC3_PB</strain>
    </source>
</reference>
<dbReference type="InterPro" id="IPR009078">
    <property type="entry name" value="Ferritin-like_SF"/>
</dbReference>
<protein>
    <submittedName>
        <fullName evidence="8 10">Rubrerythrin</fullName>
    </submittedName>
</protein>
<feature type="domain" description="Rubredoxin-like" evidence="6">
    <location>
        <begin position="156"/>
        <end position="190"/>
    </location>
</feature>
<evidence type="ECO:0000313" key="13">
    <source>
        <dbReference type="Proteomes" id="UP000431451"/>
    </source>
</evidence>
<evidence type="ECO:0000256" key="4">
    <source>
        <dbReference type="ARBA" id="ARBA00022982"/>
    </source>
</evidence>
<keyword evidence="4" id="KW-0249">Electron transport</keyword>
<reference evidence="11 13" key="2">
    <citation type="submission" date="2018-06" db="EMBL/GenBank/DDBJ databases">
        <authorList>
            <consortium name="IHU Genomes"/>
        </authorList>
    </citation>
    <scope>NUCLEOTIDE SEQUENCE [LARGE SCALE GENOMIC DNA]</scope>
    <source>
        <strain evidence="11 13">NEC25</strain>
    </source>
</reference>
<dbReference type="InterPro" id="IPR009040">
    <property type="entry name" value="Ferritin-like_diiron"/>
</dbReference>